<gene>
    <name evidence="1" type="ordered locus">VV0183</name>
</gene>
<evidence type="ECO:0000313" key="1">
    <source>
        <dbReference type="EMBL" id="BAC92947.1"/>
    </source>
</evidence>
<dbReference type="EMBL" id="BA000037">
    <property type="protein sequence ID" value="BAC92947.1"/>
    <property type="molecule type" value="Genomic_DNA"/>
</dbReference>
<dbReference type="eggNOG" id="ENOG5031RDD">
    <property type="taxonomic scope" value="Bacteria"/>
</dbReference>
<dbReference type="AlphaFoldDB" id="Q7MQ27"/>
<organism evidence="1 2">
    <name type="scientific">Vibrio vulnificus (strain YJ016)</name>
    <dbReference type="NCBI Taxonomy" id="196600"/>
    <lineage>
        <taxon>Bacteria</taxon>
        <taxon>Pseudomonadati</taxon>
        <taxon>Pseudomonadota</taxon>
        <taxon>Gammaproteobacteria</taxon>
        <taxon>Vibrionales</taxon>
        <taxon>Vibrionaceae</taxon>
        <taxon>Vibrio</taxon>
    </lineage>
</organism>
<accession>Q7MQ27</accession>
<dbReference type="KEGG" id="vvy:VV0183"/>
<dbReference type="Proteomes" id="UP000002675">
    <property type="component" value="Chromosome I"/>
</dbReference>
<protein>
    <submittedName>
        <fullName evidence="1">Uncharacterized protein</fullName>
    </submittedName>
</protein>
<sequence>MISATKIITKVRSYMCNHSIHLQRHHRSFWQKIIGIKEIYICQNCGHTIKVR</sequence>
<dbReference type="HOGENOM" id="CLU_214557_0_0_6"/>
<reference evidence="1 2" key="1">
    <citation type="journal article" date="2003" name="Genome Res.">
        <title>Comparative genome analysis of Vibrio vulnificus, a marine pathogen.</title>
        <authorList>
            <person name="Chen C.Y."/>
            <person name="Wu K.M."/>
            <person name="Chang Y.C."/>
            <person name="Chang C.H."/>
            <person name="Tsai H.C."/>
            <person name="Liao T.L."/>
            <person name="Liu Y.M."/>
            <person name="Chen H.J."/>
            <person name="Shen A.B."/>
            <person name="Li J.C."/>
            <person name="Su T.L."/>
            <person name="Shao C.P."/>
            <person name="Lee C.T."/>
            <person name="Hor L.I."/>
            <person name="Tsai S.F."/>
        </authorList>
    </citation>
    <scope>NUCLEOTIDE SEQUENCE [LARGE SCALE GENOMIC DNA]</scope>
    <source>
        <strain evidence="1 2">YJ016</strain>
    </source>
</reference>
<proteinExistence type="predicted"/>
<evidence type="ECO:0000313" key="2">
    <source>
        <dbReference type="Proteomes" id="UP000002675"/>
    </source>
</evidence>
<name>Q7MQ27_VIBVY</name>